<feature type="domain" description="Glycosyltransferase 2-like" evidence="7">
    <location>
        <begin position="43"/>
        <end position="209"/>
    </location>
</feature>
<keyword evidence="6" id="KW-1133">Transmembrane helix</keyword>
<dbReference type="PANTHER" id="PTHR43646">
    <property type="entry name" value="GLYCOSYLTRANSFERASE"/>
    <property type="match status" value="1"/>
</dbReference>
<dbReference type="InterPro" id="IPR029044">
    <property type="entry name" value="Nucleotide-diphossugar_trans"/>
</dbReference>
<evidence type="ECO:0000313" key="8">
    <source>
        <dbReference type="EMBL" id="MFD2919755.1"/>
    </source>
</evidence>
<evidence type="ECO:0000256" key="3">
    <source>
        <dbReference type="ARBA" id="ARBA00022676"/>
    </source>
</evidence>
<dbReference type="Pfam" id="PF00535">
    <property type="entry name" value="Glycos_transf_2"/>
    <property type="match status" value="1"/>
</dbReference>
<name>A0ABW6A357_9BACT</name>
<dbReference type="PANTHER" id="PTHR43646:SF2">
    <property type="entry name" value="GLYCOSYLTRANSFERASE 2-LIKE DOMAIN-CONTAINING PROTEIN"/>
    <property type="match status" value="1"/>
</dbReference>
<proteinExistence type="predicted"/>
<feature type="transmembrane region" description="Helical" evidence="6">
    <location>
        <begin position="6"/>
        <end position="23"/>
    </location>
</feature>
<evidence type="ECO:0000256" key="1">
    <source>
        <dbReference type="ARBA" id="ARBA00004236"/>
    </source>
</evidence>
<feature type="transmembrane region" description="Helical" evidence="6">
    <location>
        <begin position="279"/>
        <end position="302"/>
    </location>
</feature>
<feature type="transmembrane region" description="Helical" evidence="6">
    <location>
        <begin position="342"/>
        <end position="364"/>
    </location>
</feature>
<dbReference type="RefSeq" id="WP_386097301.1">
    <property type="nucleotide sequence ID" value="NZ_JBHUOZ010000002.1"/>
</dbReference>
<evidence type="ECO:0000259" key="7">
    <source>
        <dbReference type="Pfam" id="PF00535"/>
    </source>
</evidence>
<protein>
    <submittedName>
        <fullName evidence="8">Glycosyltransferase</fullName>
        <ecNumber evidence="8">2.4.-.-</ecNumber>
    </submittedName>
</protein>
<dbReference type="Gene3D" id="3.90.550.10">
    <property type="entry name" value="Spore Coat Polysaccharide Biosynthesis Protein SpsA, Chain A"/>
    <property type="match status" value="1"/>
</dbReference>
<evidence type="ECO:0000256" key="4">
    <source>
        <dbReference type="ARBA" id="ARBA00022679"/>
    </source>
</evidence>
<keyword evidence="9" id="KW-1185">Reference proteome</keyword>
<keyword evidence="4 8" id="KW-0808">Transferase</keyword>
<organism evidence="8 9">
    <name type="scientific">Terrimonas rubra</name>
    <dbReference type="NCBI Taxonomy" id="1035890"/>
    <lineage>
        <taxon>Bacteria</taxon>
        <taxon>Pseudomonadati</taxon>
        <taxon>Bacteroidota</taxon>
        <taxon>Chitinophagia</taxon>
        <taxon>Chitinophagales</taxon>
        <taxon>Chitinophagaceae</taxon>
        <taxon>Terrimonas</taxon>
    </lineage>
</organism>
<accession>A0ABW6A357</accession>
<evidence type="ECO:0000256" key="6">
    <source>
        <dbReference type="SAM" id="Phobius"/>
    </source>
</evidence>
<dbReference type="EC" id="2.4.-.-" evidence="8"/>
<sequence>MILILASILFLTGYGALITYYWLSWKKIKPVTAGDSIAQTAISVIIPARNEATNIAALLEGLLTQDYPRHLLEIIVVDDHSDDDTAAIVRNNFPEVHLLSLQQDAINSYKKKAIETGIAQAKGRLIVCTDADCIVPPNWLRTIEHCYRQTNAAFIVAPVVFTTGKSLVQLFQQMDFMVLQGVTGASVTQGVHAMCNGANLAYERSVFYEVNGFAGIDNIASGDDMLLMHKIAQQYPHRIRYILSQDVIVSTAAMPDWKSFINQRIRWASKAKYYEDKKIFGVLLWVYITNCLFLLWPLLAIITGSMFYIAGGLLVWVSKTLLELPFYAAVARFFNKQHTVRYFFFFQPLHVLYTVIAGFMGAFGKYEWKGRKVK</sequence>
<evidence type="ECO:0000313" key="9">
    <source>
        <dbReference type="Proteomes" id="UP001597511"/>
    </source>
</evidence>
<dbReference type="GO" id="GO:0016757">
    <property type="term" value="F:glycosyltransferase activity"/>
    <property type="evidence" value="ECO:0007669"/>
    <property type="project" value="UniProtKB-KW"/>
</dbReference>
<keyword evidence="3 8" id="KW-0328">Glycosyltransferase</keyword>
<evidence type="ECO:0000256" key="5">
    <source>
        <dbReference type="ARBA" id="ARBA00023136"/>
    </source>
</evidence>
<dbReference type="EMBL" id="JBHUOZ010000002">
    <property type="protein sequence ID" value="MFD2919755.1"/>
    <property type="molecule type" value="Genomic_DNA"/>
</dbReference>
<feature type="transmembrane region" description="Helical" evidence="6">
    <location>
        <begin position="308"/>
        <end position="330"/>
    </location>
</feature>
<comment type="caution">
    <text evidence="8">The sequence shown here is derived from an EMBL/GenBank/DDBJ whole genome shotgun (WGS) entry which is preliminary data.</text>
</comment>
<evidence type="ECO:0000256" key="2">
    <source>
        <dbReference type="ARBA" id="ARBA00022475"/>
    </source>
</evidence>
<keyword evidence="6" id="KW-0812">Transmembrane</keyword>
<dbReference type="InterPro" id="IPR001173">
    <property type="entry name" value="Glyco_trans_2-like"/>
</dbReference>
<dbReference type="SUPFAM" id="SSF53448">
    <property type="entry name" value="Nucleotide-diphospho-sugar transferases"/>
    <property type="match status" value="1"/>
</dbReference>
<comment type="subcellular location">
    <subcellularLocation>
        <location evidence="1">Cell membrane</location>
    </subcellularLocation>
</comment>
<dbReference type="Proteomes" id="UP001597511">
    <property type="component" value="Unassembled WGS sequence"/>
</dbReference>
<keyword evidence="5 6" id="KW-0472">Membrane</keyword>
<gene>
    <name evidence="8" type="ORF">ACFS6H_08565</name>
</gene>
<keyword evidence="2" id="KW-1003">Cell membrane</keyword>
<reference evidence="9" key="1">
    <citation type="journal article" date="2019" name="Int. J. Syst. Evol. Microbiol.">
        <title>The Global Catalogue of Microorganisms (GCM) 10K type strain sequencing project: providing services to taxonomists for standard genome sequencing and annotation.</title>
        <authorList>
            <consortium name="The Broad Institute Genomics Platform"/>
            <consortium name="The Broad Institute Genome Sequencing Center for Infectious Disease"/>
            <person name="Wu L."/>
            <person name="Ma J."/>
        </authorList>
    </citation>
    <scope>NUCLEOTIDE SEQUENCE [LARGE SCALE GENOMIC DNA]</scope>
    <source>
        <strain evidence="9">KCTC 23299</strain>
    </source>
</reference>